<dbReference type="AlphaFoldDB" id="A0A399F009"/>
<dbReference type="Pfam" id="PF00005">
    <property type="entry name" value="ABC_tran"/>
    <property type="match status" value="1"/>
</dbReference>
<dbReference type="EC" id="3.6.3.30" evidence="9"/>
<feature type="domain" description="ABC transporter" evidence="8">
    <location>
        <begin position="1"/>
        <end position="215"/>
    </location>
</feature>
<dbReference type="GO" id="GO:0016887">
    <property type="term" value="F:ATP hydrolysis activity"/>
    <property type="evidence" value="ECO:0007669"/>
    <property type="project" value="InterPro"/>
</dbReference>
<dbReference type="RefSeq" id="WP_119359058.1">
    <property type="nucleotide sequence ID" value="NZ_QWKZ01000006.1"/>
</dbReference>
<dbReference type="Gene3D" id="3.40.50.300">
    <property type="entry name" value="P-loop containing nucleotide triphosphate hydrolases"/>
    <property type="match status" value="1"/>
</dbReference>
<dbReference type="PANTHER" id="PTHR42781">
    <property type="entry name" value="SPERMIDINE/PUTRESCINE IMPORT ATP-BINDING PROTEIN POTA"/>
    <property type="match status" value="1"/>
</dbReference>
<dbReference type="PROSITE" id="PS00211">
    <property type="entry name" value="ABC_TRANSPORTER_1"/>
    <property type="match status" value="1"/>
</dbReference>
<evidence type="ECO:0000259" key="8">
    <source>
        <dbReference type="PROSITE" id="PS50893"/>
    </source>
</evidence>
<dbReference type="GO" id="GO:0005524">
    <property type="term" value="F:ATP binding"/>
    <property type="evidence" value="ECO:0007669"/>
    <property type="project" value="UniProtKB-KW"/>
</dbReference>
<dbReference type="InterPro" id="IPR003439">
    <property type="entry name" value="ABC_transporter-like_ATP-bd"/>
</dbReference>
<dbReference type="InterPro" id="IPR003593">
    <property type="entry name" value="AAA+_ATPase"/>
</dbReference>
<dbReference type="InterPro" id="IPR017871">
    <property type="entry name" value="ABC_transporter-like_CS"/>
</dbReference>
<keyword evidence="6" id="KW-1278">Translocase</keyword>
<proteinExistence type="predicted"/>
<keyword evidence="1" id="KW-0813">Transport</keyword>
<dbReference type="PANTHER" id="PTHR42781:SF1">
    <property type="entry name" value="THIAMINE IMPORT ATP-BINDING PROTEIN THIQ"/>
    <property type="match status" value="1"/>
</dbReference>
<keyword evidence="5 9" id="KW-0067">ATP-binding</keyword>
<comment type="caution">
    <text evidence="9">The sequence shown here is derived from an EMBL/GenBank/DDBJ whole genome shotgun (WGS) entry which is preliminary data.</text>
</comment>
<protein>
    <submittedName>
        <fullName evidence="9">Fe(3+) ions import ATP-binding protein FbpC</fullName>
        <ecNumber evidence="9">3.6.3.30</ecNumber>
    </submittedName>
</protein>
<sequence length="334" mass="37602">MEIAYALKRPVRLSLRLYIRGFTVLLGESGVGKTSLLKAVAGLLPAEGEPFGGLPAERRPVGYLPQHFALFPHLRAWQNVAFPLVHWPRAQRKERALGYLAQMGIAELAERFPRELSGGQQQRVALARALAREPVLLLLDEPTSALDIGTREEVFSGVLERLRALGIPTLAASHDPWLAQRADWVGVLTREGLAQQGPPEEVFARPASLEVARLVGFRNLFQASVGAVEEGWVWVESPLGRLKALRPAWARLGQRVWLGMRSEEVFTLEGEENRLRGRLLAFWPQGLRWRGRLRVGQAELEFLLPRYRLEELGLKEGEEVGVRLEPRFLHLMPH</sequence>
<dbReference type="InterPro" id="IPR050093">
    <property type="entry name" value="ABC_SmlMolc_Importer"/>
</dbReference>
<keyword evidence="7" id="KW-0472">Membrane</keyword>
<accession>A0A399F009</accession>
<dbReference type="SUPFAM" id="SSF50331">
    <property type="entry name" value="MOP-like"/>
    <property type="match status" value="1"/>
</dbReference>
<evidence type="ECO:0000256" key="4">
    <source>
        <dbReference type="ARBA" id="ARBA00022741"/>
    </source>
</evidence>
<evidence type="ECO:0000256" key="5">
    <source>
        <dbReference type="ARBA" id="ARBA00022840"/>
    </source>
</evidence>
<keyword evidence="9" id="KW-0378">Hydrolase</keyword>
<evidence type="ECO:0000313" key="9">
    <source>
        <dbReference type="EMBL" id="RIH89363.1"/>
    </source>
</evidence>
<evidence type="ECO:0000313" key="10">
    <source>
        <dbReference type="Proteomes" id="UP000265800"/>
    </source>
</evidence>
<dbReference type="InterPro" id="IPR008995">
    <property type="entry name" value="Mo/tungstate-bd_C_term_dom"/>
</dbReference>
<keyword evidence="3" id="KW-0997">Cell inner membrane</keyword>
<name>A0A399F009_9DEIN</name>
<dbReference type="EMBL" id="QWKZ01000006">
    <property type="protein sequence ID" value="RIH89363.1"/>
    <property type="molecule type" value="Genomic_DNA"/>
</dbReference>
<dbReference type="PROSITE" id="PS50893">
    <property type="entry name" value="ABC_TRANSPORTER_2"/>
    <property type="match status" value="1"/>
</dbReference>
<dbReference type="SUPFAM" id="SSF52540">
    <property type="entry name" value="P-loop containing nucleoside triphosphate hydrolases"/>
    <property type="match status" value="1"/>
</dbReference>
<dbReference type="Proteomes" id="UP000265800">
    <property type="component" value="Unassembled WGS sequence"/>
</dbReference>
<evidence type="ECO:0000256" key="7">
    <source>
        <dbReference type="ARBA" id="ARBA00023136"/>
    </source>
</evidence>
<evidence type="ECO:0000256" key="6">
    <source>
        <dbReference type="ARBA" id="ARBA00022967"/>
    </source>
</evidence>
<organism evidence="9 10">
    <name type="scientific">Meiothermus luteus</name>
    <dbReference type="NCBI Taxonomy" id="2026184"/>
    <lineage>
        <taxon>Bacteria</taxon>
        <taxon>Thermotogati</taxon>
        <taxon>Deinococcota</taxon>
        <taxon>Deinococci</taxon>
        <taxon>Thermales</taxon>
        <taxon>Thermaceae</taxon>
        <taxon>Meiothermus</taxon>
    </lineage>
</organism>
<gene>
    <name evidence="9" type="primary">fbpC</name>
    <name evidence="9" type="ORF">Mlute_00358</name>
</gene>
<dbReference type="OrthoDB" id="25822at2"/>
<keyword evidence="10" id="KW-1185">Reference proteome</keyword>
<keyword evidence="4" id="KW-0547">Nucleotide-binding</keyword>
<evidence type="ECO:0000256" key="3">
    <source>
        <dbReference type="ARBA" id="ARBA00022519"/>
    </source>
</evidence>
<evidence type="ECO:0000256" key="1">
    <source>
        <dbReference type="ARBA" id="ARBA00022448"/>
    </source>
</evidence>
<reference evidence="9 10" key="1">
    <citation type="submission" date="2018-08" db="EMBL/GenBank/DDBJ databases">
        <title>Meiothermus luteus KCTC 52599 genome sequencing project.</title>
        <authorList>
            <person name="Da Costa M.S."/>
            <person name="Albuquerque L."/>
            <person name="Raposo P."/>
            <person name="Froufe H.J.C."/>
            <person name="Barroso C.S."/>
            <person name="Egas C."/>
        </authorList>
    </citation>
    <scope>NUCLEOTIDE SEQUENCE [LARGE SCALE GENOMIC DNA]</scope>
    <source>
        <strain evidence="9 10">KCTC 52599</strain>
    </source>
</reference>
<evidence type="ECO:0000256" key="2">
    <source>
        <dbReference type="ARBA" id="ARBA00022475"/>
    </source>
</evidence>
<dbReference type="SMART" id="SM00382">
    <property type="entry name" value="AAA"/>
    <property type="match status" value="1"/>
</dbReference>
<dbReference type="InterPro" id="IPR027417">
    <property type="entry name" value="P-loop_NTPase"/>
</dbReference>
<keyword evidence="2" id="KW-1003">Cell membrane</keyword>